<accession>A0A2U1FSK2</accession>
<dbReference type="EMBL" id="QEKY01000001">
    <property type="protein sequence ID" value="PVZ15092.1"/>
    <property type="molecule type" value="Genomic_DNA"/>
</dbReference>
<keyword evidence="2" id="KW-1185">Reference proteome</keyword>
<proteinExistence type="predicted"/>
<gene>
    <name evidence="1" type="ORF">C7382_10119</name>
</gene>
<evidence type="ECO:0000313" key="1">
    <source>
        <dbReference type="EMBL" id="PVZ15092.1"/>
    </source>
</evidence>
<protein>
    <submittedName>
        <fullName evidence="1">Uncharacterized protein</fullName>
    </submittedName>
</protein>
<comment type="caution">
    <text evidence="1">The sequence shown here is derived from an EMBL/GenBank/DDBJ whole genome shotgun (WGS) entry which is preliminary data.</text>
</comment>
<dbReference type="Proteomes" id="UP000245462">
    <property type="component" value="Unassembled WGS sequence"/>
</dbReference>
<name>A0A2U1FSK2_9PORP</name>
<organism evidence="1 2">
    <name type="scientific">Porphyromonas loveana</name>
    <dbReference type="NCBI Taxonomy" id="1884669"/>
    <lineage>
        <taxon>Bacteria</taxon>
        <taxon>Pseudomonadati</taxon>
        <taxon>Bacteroidota</taxon>
        <taxon>Bacteroidia</taxon>
        <taxon>Bacteroidales</taxon>
        <taxon>Porphyromonadaceae</taxon>
        <taxon>Porphyromonas</taxon>
    </lineage>
</organism>
<reference evidence="1 2" key="1">
    <citation type="submission" date="2018-04" db="EMBL/GenBank/DDBJ databases">
        <title>Genomic Encyclopedia of Type Strains, Phase IV (KMG-IV): sequencing the most valuable type-strain genomes for metagenomic binning, comparative biology and taxonomic classification.</title>
        <authorList>
            <person name="Goeker M."/>
        </authorList>
    </citation>
    <scope>NUCLEOTIDE SEQUENCE [LARGE SCALE GENOMIC DNA]</scope>
    <source>
        <strain evidence="1 2">DSM 28520</strain>
    </source>
</reference>
<dbReference type="AlphaFoldDB" id="A0A2U1FSK2"/>
<sequence length="159" mass="17814">MDGQTDVLSFIFAGKDNDSSAPTSAGCLMADVELLYLLYNNVSVLRCACLYVTQERLKGHGRMCGDGSLLSLHISPQKLYARNGVQVGPFSVIYMRQLFLKMAPFQKNFGAKSKTNMRHLGAYFGASFCRFLAQQIERRSPVVRKKITFVSDKTAWKDL</sequence>
<evidence type="ECO:0000313" key="2">
    <source>
        <dbReference type="Proteomes" id="UP000245462"/>
    </source>
</evidence>